<dbReference type="InterPro" id="IPR039564">
    <property type="entry name" value="Peptidase_C39-like"/>
</dbReference>
<keyword evidence="1" id="KW-1133">Transmembrane helix</keyword>
<dbReference type="Gene3D" id="3.90.70.10">
    <property type="entry name" value="Cysteine proteinases"/>
    <property type="match status" value="1"/>
</dbReference>
<keyword evidence="1" id="KW-0472">Membrane</keyword>
<name>A0AAW8U4G2_9ENTE</name>
<dbReference type="EMBL" id="JARQBJ010000004">
    <property type="protein sequence ID" value="MDT2810805.1"/>
    <property type="molecule type" value="Genomic_DNA"/>
</dbReference>
<reference evidence="3" key="1">
    <citation type="submission" date="2023-03" db="EMBL/GenBank/DDBJ databases">
        <authorList>
            <person name="Shen W."/>
            <person name="Cai J."/>
        </authorList>
    </citation>
    <scope>NUCLEOTIDE SEQUENCE</scope>
    <source>
        <strain evidence="3">B226-2</strain>
    </source>
</reference>
<accession>A0AAW8U4G2</accession>
<evidence type="ECO:0000313" key="3">
    <source>
        <dbReference type="EMBL" id="MDT2810805.1"/>
    </source>
</evidence>
<organism evidence="3 4">
    <name type="scientific">Enterococcus asini</name>
    <dbReference type="NCBI Taxonomy" id="57732"/>
    <lineage>
        <taxon>Bacteria</taxon>
        <taxon>Bacillati</taxon>
        <taxon>Bacillota</taxon>
        <taxon>Bacilli</taxon>
        <taxon>Lactobacillales</taxon>
        <taxon>Enterococcaceae</taxon>
        <taxon>Enterococcus</taxon>
    </lineage>
</organism>
<keyword evidence="1" id="KW-0812">Transmembrane</keyword>
<evidence type="ECO:0000256" key="1">
    <source>
        <dbReference type="SAM" id="Phobius"/>
    </source>
</evidence>
<protein>
    <submittedName>
        <fullName evidence="3">C39 family peptidase</fullName>
    </submittedName>
</protein>
<evidence type="ECO:0000313" key="4">
    <source>
        <dbReference type="Proteomes" id="UP001256711"/>
    </source>
</evidence>
<dbReference type="RefSeq" id="WP_311835595.1">
    <property type="nucleotide sequence ID" value="NZ_JARQBJ010000004.1"/>
</dbReference>
<feature type="transmembrane region" description="Helical" evidence="1">
    <location>
        <begin position="21"/>
        <end position="38"/>
    </location>
</feature>
<comment type="caution">
    <text evidence="3">The sequence shown here is derived from an EMBL/GenBank/DDBJ whole genome shotgun (WGS) entry which is preliminary data.</text>
</comment>
<dbReference type="Proteomes" id="UP001256711">
    <property type="component" value="Unassembled WGS sequence"/>
</dbReference>
<feature type="domain" description="Peptidase C39-like" evidence="2">
    <location>
        <begin position="92"/>
        <end position="203"/>
    </location>
</feature>
<sequence>MITTKTYPRRKIQETKRINQVLLLLLGGLFLIGGWYFLQAPENELELLPASFSEEANQVLQQDQKDPKLTLLLQKDERWAKLAYGLENNDNDIAHNGCALASLAMIDGYWKQQAPDITKILDWSQNRYYVKGQGTSWQIFEDFAKDQGYQYENLGNHYNHAKELMNQGIPIIVSVRAGTFTTSGHLLVLATDSQGRLRTYDPNDDPQKKHYEKSWSMDTFLNEAVNYWALWRA</sequence>
<proteinExistence type="predicted"/>
<dbReference type="AlphaFoldDB" id="A0AAW8U4G2"/>
<evidence type="ECO:0000259" key="2">
    <source>
        <dbReference type="Pfam" id="PF13529"/>
    </source>
</evidence>
<dbReference type="Pfam" id="PF13529">
    <property type="entry name" value="Peptidase_C39_2"/>
    <property type="match status" value="1"/>
</dbReference>
<gene>
    <name evidence="3" type="ORF">P7H43_09920</name>
</gene>